<keyword evidence="1" id="KW-0853">WD repeat</keyword>
<evidence type="ECO:0000313" key="3">
    <source>
        <dbReference type="EMBL" id="CAA2626333.1"/>
    </source>
</evidence>
<dbReference type="PANTHER" id="PTHR45296:SF1">
    <property type="entry name" value="TRANSDUCIN_WD40 REPEAT-LIKE SUPERFAMILY PROTEIN"/>
    <property type="match status" value="1"/>
</dbReference>
<feature type="region of interest" description="Disordered" evidence="2">
    <location>
        <begin position="1"/>
        <end position="28"/>
    </location>
</feature>
<dbReference type="InterPro" id="IPR001680">
    <property type="entry name" value="WD40_rpt"/>
</dbReference>
<feature type="compositionally biased region" description="Basic and acidic residues" evidence="2">
    <location>
        <begin position="1"/>
        <end position="12"/>
    </location>
</feature>
<dbReference type="EMBL" id="CACRZD030000009">
    <property type="protein sequence ID" value="CAA6665648.1"/>
    <property type="molecule type" value="Genomic_DNA"/>
</dbReference>
<dbReference type="SUPFAM" id="SSF50978">
    <property type="entry name" value="WD40 repeat-like"/>
    <property type="match status" value="1"/>
</dbReference>
<gene>
    <name evidence="3" type="ORF">SI7747_09012037</name>
</gene>
<dbReference type="InterPro" id="IPR036322">
    <property type="entry name" value="WD40_repeat_dom_sf"/>
</dbReference>
<evidence type="ECO:0000313" key="4">
    <source>
        <dbReference type="Proteomes" id="UP001189122"/>
    </source>
</evidence>
<dbReference type="Pfam" id="PF00400">
    <property type="entry name" value="WD40"/>
    <property type="match status" value="4"/>
</dbReference>
<dbReference type="InterPro" id="IPR015943">
    <property type="entry name" value="WD40/YVTN_repeat-like_dom_sf"/>
</dbReference>
<dbReference type="SMART" id="SM00320">
    <property type="entry name" value="WD40"/>
    <property type="match status" value="5"/>
</dbReference>
<dbReference type="PROSITE" id="PS50294">
    <property type="entry name" value="WD_REPEATS_REGION"/>
    <property type="match status" value="1"/>
</dbReference>
<dbReference type="AlphaFoldDB" id="A0A7I8J5Y0"/>
<proteinExistence type="predicted"/>
<organism evidence="3">
    <name type="scientific">Spirodela intermedia</name>
    <name type="common">Intermediate duckweed</name>
    <dbReference type="NCBI Taxonomy" id="51605"/>
    <lineage>
        <taxon>Eukaryota</taxon>
        <taxon>Viridiplantae</taxon>
        <taxon>Streptophyta</taxon>
        <taxon>Embryophyta</taxon>
        <taxon>Tracheophyta</taxon>
        <taxon>Spermatophyta</taxon>
        <taxon>Magnoliopsida</taxon>
        <taxon>Liliopsida</taxon>
        <taxon>Araceae</taxon>
        <taxon>Lemnoideae</taxon>
        <taxon>Spirodela</taxon>
    </lineage>
</organism>
<evidence type="ECO:0000256" key="2">
    <source>
        <dbReference type="SAM" id="MobiDB-lite"/>
    </source>
</evidence>
<dbReference type="PROSITE" id="PS50082">
    <property type="entry name" value="WD_REPEATS_2"/>
    <property type="match status" value="1"/>
</dbReference>
<dbReference type="PANTHER" id="PTHR45296">
    <property type="entry name" value="TRANSDUCIN/WD40 REPEAT-LIKE SUPERFAMILY PROTEIN"/>
    <property type="match status" value="1"/>
</dbReference>
<dbReference type="Proteomes" id="UP001189122">
    <property type="component" value="Unassembled WGS sequence"/>
</dbReference>
<protein>
    <submittedName>
        <fullName evidence="3">Uncharacterized protein</fullName>
    </submittedName>
</protein>
<dbReference type="Gene3D" id="2.130.10.10">
    <property type="entry name" value="YVTN repeat-like/Quinoprotein amine dehydrogenase"/>
    <property type="match status" value="2"/>
</dbReference>
<sequence length="379" mass="41820">MRRGIRVGESEGSHTPQTGEEQSKMEKPRLLRGHKGTVTCCIASRARPGILVSSGEDGRICWFDLRCKDAPFTVDVGTEPITSLCFKAGNEDVLYGSLGTEIIGFDIHMASSMKRLESYNHNKEEINQIAFSPKSSFLAAADDSGETKIIDAHQKSLYKTLRSVHNNICSSVQFLSWRPWLAVTGGLDSKLVLWDFSKGRAQNIIDFATPNPGSHKTFSDPGQCFNPPFVHSIAISEAEIATGLEKIGAIARGDGVVEVIDIESDFTRLKEKASSSSQDQPKSLQLDYRLGGHTAAVASVCFSLFGERGKFIISGGDDALIKVWDWSKHLRIEEKASKEHLVWTITLKEKVNWLCTTTMDSQNLVVCDTSKVMKIYTVL</sequence>
<reference evidence="3 4" key="1">
    <citation type="submission" date="2019-12" db="EMBL/GenBank/DDBJ databases">
        <authorList>
            <person name="Scholz U."/>
            <person name="Mascher M."/>
            <person name="Fiebig A."/>
        </authorList>
    </citation>
    <scope>NUCLEOTIDE SEQUENCE</scope>
</reference>
<keyword evidence="4" id="KW-1185">Reference proteome</keyword>
<feature type="repeat" description="WD" evidence="1">
    <location>
        <begin position="290"/>
        <end position="325"/>
    </location>
</feature>
<evidence type="ECO:0000256" key="1">
    <source>
        <dbReference type="PROSITE-ProRule" id="PRU00221"/>
    </source>
</evidence>
<accession>A0A7I8J5Y0</accession>
<dbReference type="EMBL" id="LR743596">
    <property type="protein sequence ID" value="CAA2626333.1"/>
    <property type="molecule type" value="Genomic_DNA"/>
</dbReference>
<name>A0A7I8J5Y0_SPIIN</name>